<dbReference type="Pfam" id="PF13276">
    <property type="entry name" value="HTH_21"/>
    <property type="match status" value="1"/>
</dbReference>
<dbReference type="EMBL" id="RKMH01000026">
    <property type="protein sequence ID" value="RPA56347.1"/>
    <property type="molecule type" value="Genomic_DNA"/>
</dbReference>
<proteinExistence type="predicted"/>
<dbReference type="InterPro" id="IPR025948">
    <property type="entry name" value="HTH-like_dom"/>
</dbReference>
<evidence type="ECO:0000313" key="3">
    <source>
        <dbReference type="Proteomes" id="UP000267536"/>
    </source>
</evidence>
<feature type="domain" description="HTH-like" evidence="1">
    <location>
        <begin position="49"/>
        <end position="98"/>
    </location>
</feature>
<dbReference type="Proteomes" id="UP000267536">
    <property type="component" value="Unassembled WGS sequence"/>
</dbReference>
<keyword evidence="3" id="KW-1185">Reference proteome</keyword>
<dbReference type="AlphaFoldDB" id="A0A3N4G4R5"/>
<comment type="caution">
    <text evidence="2">The sequence shown here is derived from an EMBL/GenBank/DDBJ whole genome shotgun (WGS) entry which is preliminary data.</text>
</comment>
<name>A0A3N4G4R5_9ACTN</name>
<organism evidence="2 3">
    <name type="scientific">Gordonia oryzae</name>
    <dbReference type="NCBI Taxonomy" id="2487349"/>
    <lineage>
        <taxon>Bacteria</taxon>
        <taxon>Bacillati</taxon>
        <taxon>Actinomycetota</taxon>
        <taxon>Actinomycetes</taxon>
        <taxon>Mycobacteriales</taxon>
        <taxon>Gordoniaceae</taxon>
        <taxon>Gordonia</taxon>
    </lineage>
</organism>
<dbReference type="OrthoDB" id="4736800at2"/>
<evidence type="ECO:0000259" key="1">
    <source>
        <dbReference type="Pfam" id="PF13276"/>
    </source>
</evidence>
<evidence type="ECO:0000313" key="2">
    <source>
        <dbReference type="EMBL" id="RPA56347.1"/>
    </source>
</evidence>
<dbReference type="RefSeq" id="WP_123933078.1">
    <property type="nucleotide sequence ID" value="NZ_JBPSDP010000025.1"/>
</dbReference>
<gene>
    <name evidence="2" type="ORF">EF294_21155</name>
</gene>
<reference evidence="2 3" key="1">
    <citation type="submission" date="2018-11" db="EMBL/GenBank/DDBJ databases">
        <title>Draft genome sequence of Gordonia sp. RS15-1S isolated from rice stems.</title>
        <authorList>
            <person name="Muangham S."/>
        </authorList>
    </citation>
    <scope>NUCLEOTIDE SEQUENCE [LARGE SCALE GENOMIC DNA]</scope>
    <source>
        <strain evidence="2 3">RS15-1S</strain>
    </source>
</reference>
<protein>
    <recommendedName>
        <fullName evidence="1">HTH-like domain-containing protein</fullName>
    </recommendedName>
</protein>
<accession>A0A3N4G4R5</accession>
<sequence length="98" mass="10816">MEFVATDRDEHGVDPICAALRDTAAQIAPTTVQAHLSSRRVEAPRAVRDREMLGEIRTVHADNLGVYGARKVHAELRRTDIAVARCTVERLLTTVGLQ</sequence>